<dbReference type="PANTHER" id="PTHR36766:SF73">
    <property type="entry name" value="NB-ARC DOMAIN-CONTAINING PROTEIN"/>
    <property type="match status" value="1"/>
</dbReference>
<dbReference type="InterPro" id="IPR006553">
    <property type="entry name" value="Leu-rich_rpt_Cys-con_subtyp"/>
</dbReference>
<evidence type="ECO:0000256" key="10">
    <source>
        <dbReference type="ARBA" id="ARBA00022989"/>
    </source>
</evidence>
<dbReference type="Gene3D" id="3.80.10.10">
    <property type="entry name" value="Ribonuclease Inhibitor"/>
    <property type="match status" value="4"/>
</dbReference>
<proteinExistence type="predicted"/>
<dbReference type="InterPro" id="IPR036388">
    <property type="entry name" value="WH-like_DNA-bd_sf"/>
</dbReference>
<dbReference type="InterPro" id="IPR013783">
    <property type="entry name" value="Ig-like_fold"/>
</dbReference>
<dbReference type="PROSITE" id="PS50011">
    <property type="entry name" value="PROTEIN_KINASE_DOM"/>
    <property type="match status" value="1"/>
</dbReference>
<dbReference type="GO" id="GO:0005886">
    <property type="term" value="C:plasma membrane"/>
    <property type="evidence" value="ECO:0007669"/>
    <property type="project" value="UniProtKB-SubCell"/>
</dbReference>
<feature type="domain" description="MSP" evidence="14">
    <location>
        <begin position="309"/>
        <end position="435"/>
    </location>
</feature>
<dbReference type="PRINTS" id="PR00364">
    <property type="entry name" value="DISEASERSIST"/>
</dbReference>
<dbReference type="InterPro" id="IPR000535">
    <property type="entry name" value="MSP_dom"/>
</dbReference>
<name>A0A4U6TG33_SETVI</name>
<evidence type="ECO:0000259" key="14">
    <source>
        <dbReference type="PROSITE" id="PS50202"/>
    </source>
</evidence>
<dbReference type="OMA" id="NLSECCQ"/>
<dbReference type="InterPro" id="IPR017441">
    <property type="entry name" value="Protein_kinase_ATP_BS"/>
</dbReference>
<dbReference type="EMBL" id="CM016559">
    <property type="protein sequence ID" value="TKV99518.1"/>
    <property type="molecule type" value="Genomic_DNA"/>
</dbReference>
<dbReference type="EMBL" id="CM016559">
    <property type="protein sequence ID" value="TKV99517.1"/>
    <property type="molecule type" value="Genomic_DNA"/>
</dbReference>
<dbReference type="SMART" id="SM00367">
    <property type="entry name" value="LRR_CC"/>
    <property type="match status" value="5"/>
</dbReference>
<dbReference type="Gene3D" id="2.60.40.10">
    <property type="entry name" value="Immunoglobulins"/>
    <property type="match status" value="1"/>
</dbReference>
<dbReference type="EMBL" id="CM016559">
    <property type="protein sequence ID" value="TKV99513.1"/>
    <property type="molecule type" value="Genomic_DNA"/>
</dbReference>
<dbReference type="SUPFAM" id="SSF52540">
    <property type="entry name" value="P-loop containing nucleoside triphosphate hydrolases"/>
    <property type="match status" value="1"/>
</dbReference>
<dbReference type="PANTHER" id="PTHR36766">
    <property type="entry name" value="PLANT BROAD-SPECTRUM MILDEW RESISTANCE PROTEIN RPW8"/>
    <property type="match status" value="1"/>
</dbReference>
<keyword evidence="16" id="KW-1185">Reference proteome</keyword>
<dbReference type="InterPro" id="IPR032675">
    <property type="entry name" value="LRR_dom_sf"/>
</dbReference>
<dbReference type="Pfam" id="PF00931">
    <property type="entry name" value="NB-ARC"/>
    <property type="match status" value="1"/>
</dbReference>
<evidence type="ECO:0000256" key="5">
    <source>
        <dbReference type="ARBA" id="ARBA00022737"/>
    </source>
</evidence>
<evidence type="ECO:0000256" key="9">
    <source>
        <dbReference type="ARBA" id="ARBA00022840"/>
    </source>
</evidence>
<dbReference type="FunFam" id="1.10.510.10:FF:000870">
    <property type="entry name" value="OSJNBa0016N04.16-like protein"/>
    <property type="match status" value="1"/>
</dbReference>
<dbReference type="Pfam" id="PF23559">
    <property type="entry name" value="WHD_DRP"/>
    <property type="match status" value="1"/>
</dbReference>
<evidence type="ECO:0000259" key="13">
    <source>
        <dbReference type="PROSITE" id="PS50011"/>
    </source>
</evidence>
<feature type="domain" description="Protein kinase" evidence="13">
    <location>
        <begin position="18"/>
        <end position="303"/>
    </location>
</feature>
<dbReference type="EMBL" id="CM016559">
    <property type="protein sequence ID" value="TKV99512.1"/>
    <property type="molecule type" value="Genomic_DNA"/>
</dbReference>
<keyword evidence="7" id="KW-0418">Kinase</keyword>
<dbReference type="InterPro" id="IPR008271">
    <property type="entry name" value="Ser/Thr_kinase_AS"/>
</dbReference>
<dbReference type="GO" id="GO:0005524">
    <property type="term" value="F:ATP binding"/>
    <property type="evidence" value="ECO:0007669"/>
    <property type="project" value="UniProtKB-UniRule"/>
</dbReference>
<keyword evidence="10" id="KW-1133">Transmembrane helix</keyword>
<dbReference type="Pfam" id="PF00069">
    <property type="entry name" value="Pkinase"/>
    <property type="match status" value="1"/>
</dbReference>
<dbReference type="InterPro" id="IPR056789">
    <property type="entry name" value="LRR_R13L1-DRL21"/>
</dbReference>
<evidence type="ECO:0000256" key="12">
    <source>
        <dbReference type="PROSITE-ProRule" id="PRU10141"/>
    </source>
</evidence>
<dbReference type="PROSITE" id="PS00108">
    <property type="entry name" value="PROTEIN_KINASE_ST"/>
    <property type="match status" value="1"/>
</dbReference>
<keyword evidence="4" id="KW-0812">Transmembrane</keyword>
<sequence>MRHRDLTIGLLEEITDKFSEERKLGKGGYGTVYRGVHKNGQEIAVKMLRDKDPGLDDMRFHDEFDKLTILSHPNIVKLIGYCYDTHHEYIEHDGVPVLAEKIHRALCFEYLHKGSLHKHLSDECHGLDWHTRYNIIKGTCEGLKYLHTGLKNPVHHLDLKPDNILLDSNMVPKLADFGLSKVFEETRSTEGVHGTLGYMPPEYVSNSIRSTKFDIFSLGVVILEIIAGPTARTKIDDMPLQEFTGLIQANWRIRLQKAWSGSSLEAYCQQVNTCIDVALKCMESDKHKRPHIENVVQQLDETENEIGKSVLLSVQSVELKFHTGPSDLTISSVLRLTNNTAARVAFRLLTTTSEYFLSPLLGGIVPPMSSCAVAVTTSSQKPLEDSNGYFTLESITATDQGIRYSTCDAADSYNNFFTEAQKDGRVAQQVKLTAFYIELPVAGNTTTDETVKQPKNSTYQQHDFTMKPGPSCNELDFYDVRETSSDVIEELIVGRAEEKQKVLASLLQCDSMTENITILPIHGIGGIGKTTFAKMIYNDTKFKYYSQVWVYVSPRFDSNKIGNSIISQLSERESQLNEKQMIRTRLKKLLAGKKILIVLDDLWERDPYKLTDLKTMLRLGGTENTIVIVTTRDERVAKEVGTIEPYKIELLSKEVCWDIIKQKCGFEDRDDKEQLKDIGLEIASKCGGVPLAAQSLGYTLRSKDLNGWEKVNESDVWNETNSMDGSLHNQVLAALKLSYSSMNRLVRPCFTYCAIFPKGHNIVKDDLSRQWISLGFIRPMRVHIKKHQLSEQYIAQLLGMSFLQPSMLPPTSGTYHEGIALFTMHDLVHDFARLILDDKIMDASKKGSTRGGSCRYALLTDCSKPLALSLACPDSLCALRFLDCSKIGLRGDAFSSATSLCILDLSECHINHLPDSIGHLKNLKYLNAPGILGKSIPNHITRLLKLNYLSIRGSSEILALPESFGEMEELIQLDMSGCLKIKKLPELFGNLKNMEHLDLSKCADVTGLSEQVGSLKKLEYLDVSYCKNIGNLPRELSNLTELKYLNLSFSSYLMGIQDKLLWDEEQYKYPSDNLSNPAGTSIDGMVEAEILGTLTKVKNLKLCIDGFTTSLLPKLPESLGSFTELKCLDLSGSFTLKNLPASFGKLHSLLHLDLSKCYRVEGVPEALTGLGKLKYLNLSSCSVGVNEQRASLRGLQQAIGNLTELRYLNLHRCLVTMYGDQRVDESNGFLGHISTLSNLEHLILSENGNLYGLPENFGKLKKLCTLDLSHCGNLRKLPVSISEIGSLKFLNTAVCRRFDESTLPQFRNNSVLLPHFMVHADDGESSSNLIKLKDENPPILEISRIERVKCSTEAQKIKLSVKQNLEKIKFEWTKDAERFVEDIKVLEELTPPACLEYLEIRGYSSISFPPWATSIASYLPLVVSVTIMELPSCKALPPLGQLAKLQELHIEQMDSITKIDGDLYGCARAFPKLRTFRLFRMENLEEWNTAYSCGEDDSRVLMFPILTLLEIRDSPKLTIKPCLPRGEYFLDIRSCNDVLLSQLEERCHVPESSYPGPKGLFVHYSQQPLHEWRLLLEFSGISYLSIEHCSDLTCSSTDIIQGLSSLETFSLRDCESITVLPDWLGDLTSLMKLEIINCPGIQTLPESIKQLTNFEELRVSGCPDLVLPDWFGDLTNLMMLEIINCTSIQSLPESMKQLTNFEELIVSGCPDLVQWCETENAKALLAHIKTKELTN</sequence>
<dbReference type="Gene3D" id="1.10.510.10">
    <property type="entry name" value="Transferase(Phosphotransferase) domain 1"/>
    <property type="match status" value="1"/>
</dbReference>
<dbReference type="GO" id="GO:0004672">
    <property type="term" value="F:protein kinase activity"/>
    <property type="evidence" value="ECO:0007669"/>
    <property type="project" value="InterPro"/>
</dbReference>
<keyword evidence="8" id="KW-0611">Plant defense</keyword>
<dbReference type="InterPro" id="IPR058922">
    <property type="entry name" value="WHD_DRP"/>
</dbReference>
<evidence type="ECO:0000256" key="8">
    <source>
        <dbReference type="ARBA" id="ARBA00022821"/>
    </source>
</evidence>
<feature type="binding site" evidence="12">
    <location>
        <position position="46"/>
    </location>
    <ligand>
        <name>ATP</name>
        <dbReference type="ChEBI" id="CHEBI:30616"/>
    </ligand>
</feature>
<accession>A0A4U6TG33</accession>
<evidence type="ECO:0000313" key="15">
    <source>
        <dbReference type="EMBL" id="TKV99518.1"/>
    </source>
</evidence>
<dbReference type="SUPFAM" id="SSF56112">
    <property type="entry name" value="Protein kinase-like (PK-like)"/>
    <property type="match status" value="1"/>
</dbReference>
<evidence type="ECO:0000256" key="11">
    <source>
        <dbReference type="ARBA" id="ARBA00023136"/>
    </source>
</evidence>
<dbReference type="EMBL" id="CM016559">
    <property type="protein sequence ID" value="TKV99514.1"/>
    <property type="molecule type" value="Genomic_DNA"/>
</dbReference>
<dbReference type="Proteomes" id="UP000298652">
    <property type="component" value="Chromosome 8"/>
</dbReference>
<dbReference type="Gramene" id="TKV99516">
    <property type="protein sequence ID" value="TKV99516"/>
    <property type="gene ID" value="SEVIR_8G049200v2"/>
</dbReference>
<dbReference type="Gramene" id="TKV99514">
    <property type="protein sequence ID" value="TKV99514"/>
    <property type="gene ID" value="SEVIR_8G049200v2"/>
</dbReference>
<keyword evidence="9 12" id="KW-0067">ATP-binding</keyword>
<reference evidence="15 16" key="1">
    <citation type="submission" date="2019-03" db="EMBL/GenBank/DDBJ databases">
        <title>WGS assembly of Setaria viridis.</title>
        <authorList>
            <person name="Huang P."/>
            <person name="Jenkins J."/>
            <person name="Grimwood J."/>
            <person name="Barry K."/>
            <person name="Healey A."/>
            <person name="Mamidi S."/>
            <person name="Sreedasyam A."/>
            <person name="Shu S."/>
            <person name="Feldman M."/>
            <person name="Wu J."/>
            <person name="Yu Y."/>
            <person name="Chen C."/>
            <person name="Johnson J."/>
            <person name="Rokhsar D."/>
            <person name="Baxter I."/>
            <person name="Schmutz J."/>
            <person name="Brutnell T."/>
            <person name="Kellogg E."/>
        </authorList>
    </citation>
    <scope>NUCLEOTIDE SEQUENCE [LARGE SCALE GENOMIC DNA]</scope>
    <source>
        <strain evidence="16">cv. A10</strain>
    </source>
</reference>
<dbReference type="Gene3D" id="3.30.200.20">
    <property type="entry name" value="Phosphorylase Kinase, domain 1"/>
    <property type="match status" value="1"/>
</dbReference>
<dbReference type="InterPro" id="IPR055414">
    <property type="entry name" value="LRR_R13L4/SHOC2-like"/>
</dbReference>
<gene>
    <name evidence="15" type="ORF">SEVIR_8G049200v2</name>
</gene>
<evidence type="ECO:0008006" key="17">
    <source>
        <dbReference type="Google" id="ProtNLM"/>
    </source>
</evidence>
<dbReference type="InterPro" id="IPR058546">
    <property type="entry name" value="RPS4B/Roq1-like_LRR"/>
</dbReference>
<keyword evidence="11" id="KW-0472">Membrane</keyword>
<dbReference type="SUPFAM" id="SSF52058">
    <property type="entry name" value="L domain-like"/>
    <property type="match status" value="2"/>
</dbReference>
<evidence type="ECO:0000256" key="2">
    <source>
        <dbReference type="ARBA" id="ARBA00022614"/>
    </source>
</evidence>
<evidence type="ECO:0000313" key="16">
    <source>
        <dbReference type="Proteomes" id="UP000298652"/>
    </source>
</evidence>
<evidence type="ECO:0000256" key="4">
    <source>
        <dbReference type="ARBA" id="ARBA00022692"/>
    </source>
</evidence>
<dbReference type="GO" id="GO:0006952">
    <property type="term" value="P:defense response"/>
    <property type="evidence" value="ECO:0007669"/>
    <property type="project" value="UniProtKB-KW"/>
</dbReference>
<protein>
    <recommendedName>
        <fullName evidence="17">Protein kinase domain-containing protein</fullName>
    </recommendedName>
</protein>
<keyword evidence="3" id="KW-0808">Transferase</keyword>
<dbReference type="Gramene" id="TKV99513">
    <property type="protein sequence ID" value="TKV99513"/>
    <property type="gene ID" value="SEVIR_8G049200v2"/>
</dbReference>
<dbReference type="Gene3D" id="3.40.50.300">
    <property type="entry name" value="P-loop containing nucleotide triphosphate hydrolases"/>
    <property type="match status" value="1"/>
</dbReference>
<dbReference type="Pfam" id="PF23598">
    <property type="entry name" value="LRR_14"/>
    <property type="match status" value="2"/>
</dbReference>
<dbReference type="PROSITE" id="PS50202">
    <property type="entry name" value="MSP"/>
    <property type="match status" value="1"/>
</dbReference>
<evidence type="ECO:0000256" key="7">
    <source>
        <dbReference type="ARBA" id="ARBA00022777"/>
    </source>
</evidence>
<dbReference type="Gene3D" id="1.10.10.10">
    <property type="entry name" value="Winged helix-like DNA-binding domain superfamily/Winged helix DNA-binding domain"/>
    <property type="match status" value="1"/>
</dbReference>
<dbReference type="Pfam" id="PF00635">
    <property type="entry name" value="Motile_Sperm"/>
    <property type="match status" value="1"/>
</dbReference>
<comment type="subcellular location">
    <subcellularLocation>
        <location evidence="1">Cell membrane</location>
        <topology evidence="1">Single-pass membrane protein</topology>
    </subcellularLocation>
</comment>
<dbReference type="SUPFAM" id="SSF49354">
    <property type="entry name" value="PapD-like"/>
    <property type="match status" value="1"/>
</dbReference>
<evidence type="ECO:0000256" key="3">
    <source>
        <dbReference type="ARBA" id="ARBA00022679"/>
    </source>
</evidence>
<dbReference type="InterPro" id="IPR027417">
    <property type="entry name" value="P-loop_NTPase"/>
</dbReference>
<dbReference type="InterPro" id="IPR000719">
    <property type="entry name" value="Prot_kinase_dom"/>
</dbReference>
<dbReference type="Pfam" id="PF23286">
    <property type="entry name" value="LRR_13"/>
    <property type="match status" value="1"/>
</dbReference>
<dbReference type="InterPro" id="IPR008962">
    <property type="entry name" value="PapD-like_sf"/>
</dbReference>
<evidence type="ECO:0000256" key="6">
    <source>
        <dbReference type="ARBA" id="ARBA00022741"/>
    </source>
</evidence>
<organism evidence="15 16">
    <name type="scientific">Setaria viridis</name>
    <name type="common">Green bristlegrass</name>
    <name type="synonym">Setaria italica subsp. viridis</name>
    <dbReference type="NCBI Taxonomy" id="4556"/>
    <lineage>
        <taxon>Eukaryota</taxon>
        <taxon>Viridiplantae</taxon>
        <taxon>Streptophyta</taxon>
        <taxon>Embryophyta</taxon>
        <taxon>Tracheophyta</taxon>
        <taxon>Spermatophyta</taxon>
        <taxon>Magnoliopsida</taxon>
        <taxon>Liliopsida</taxon>
        <taxon>Poales</taxon>
        <taxon>Poaceae</taxon>
        <taxon>PACMAD clade</taxon>
        <taxon>Panicoideae</taxon>
        <taxon>Panicodae</taxon>
        <taxon>Paniceae</taxon>
        <taxon>Cenchrinae</taxon>
        <taxon>Setaria</taxon>
    </lineage>
</organism>
<dbReference type="Gramene" id="TKV99512">
    <property type="protein sequence ID" value="TKV99512"/>
    <property type="gene ID" value="SEVIR_8G049200v2"/>
</dbReference>
<dbReference type="Gramene" id="TKV99518">
    <property type="protein sequence ID" value="TKV99518"/>
    <property type="gene ID" value="SEVIR_8G049200v2"/>
</dbReference>
<dbReference type="EMBL" id="CM016559">
    <property type="protein sequence ID" value="TKV99516.1"/>
    <property type="molecule type" value="Genomic_DNA"/>
</dbReference>
<dbReference type="Pfam" id="PF25019">
    <property type="entry name" value="LRR_R13L1-DRL21"/>
    <property type="match status" value="1"/>
</dbReference>
<dbReference type="PROSITE" id="PS00107">
    <property type="entry name" value="PROTEIN_KINASE_ATP"/>
    <property type="match status" value="1"/>
</dbReference>
<dbReference type="SMART" id="SM00220">
    <property type="entry name" value="S_TKc"/>
    <property type="match status" value="1"/>
</dbReference>
<keyword evidence="6 12" id="KW-0547">Nucleotide-binding</keyword>
<keyword evidence="5" id="KW-0677">Repeat</keyword>
<evidence type="ECO:0000256" key="1">
    <source>
        <dbReference type="ARBA" id="ARBA00004162"/>
    </source>
</evidence>
<dbReference type="InterPro" id="IPR011009">
    <property type="entry name" value="Kinase-like_dom_sf"/>
</dbReference>
<keyword evidence="2" id="KW-0433">Leucine-rich repeat</keyword>
<dbReference type="GO" id="GO:0043531">
    <property type="term" value="F:ADP binding"/>
    <property type="evidence" value="ECO:0007669"/>
    <property type="project" value="InterPro"/>
</dbReference>
<dbReference type="InterPro" id="IPR002182">
    <property type="entry name" value="NB-ARC"/>
</dbReference>
<dbReference type="Gramene" id="TKV99517">
    <property type="protein sequence ID" value="TKV99517"/>
    <property type="gene ID" value="SEVIR_8G049200v2"/>
</dbReference>